<dbReference type="Pfam" id="PF04397">
    <property type="entry name" value="LytTR"/>
    <property type="match status" value="1"/>
</dbReference>
<comment type="caution">
    <text evidence="3">The sequence shown here is derived from an EMBL/GenBank/DDBJ whole genome shotgun (WGS) entry which is preliminary data.</text>
</comment>
<dbReference type="OrthoDB" id="9787344at2"/>
<dbReference type="SMART" id="SM00448">
    <property type="entry name" value="REC"/>
    <property type="match status" value="1"/>
</dbReference>
<sequence>MNLVIIEDEKFLAEELEHTIGSLRSNWQVVKTLASVKEAIAWFSSNNQYQLVFSDIQLGDGLSFDIFKQVSLRAPVIFCTAYNEYAIDAFKNKGIDYILKPYSRQSIREAIERYEALKQQLGSPADYQAIVDLLRQSQQHKPAPASLLVNHKDKIIPVNTAQVALFYIHNGLVNLIDFNKNQYIINQPLDELENSLGSDFYRTDRQHLVNRRAIKDVSQYFARKLLLNLLVDYPEPITIRKEKNLHFLDWLAKN</sequence>
<dbReference type="SUPFAM" id="SSF52172">
    <property type="entry name" value="CheY-like"/>
    <property type="match status" value="1"/>
</dbReference>
<evidence type="ECO:0000313" key="3">
    <source>
        <dbReference type="EMBL" id="RFM27148.1"/>
    </source>
</evidence>
<gene>
    <name evidence="3" type="ORF">DXN05_16955</name>
</gene>
<evidence type="ECO:0000313" key="4">
    <source>
        <dbReference type="Proteomes" id="UP000261284"/>
    </source>
</evidence>
<organism evidence="3 4">
    <name type="scientific">Deminuibacter soli</name>
    <dbReference type="NCBI Taxonomy" id="2291815"/>
    <lineage>
        <taxon>Bacteria</taxon>
        <taxon>Pseudomonadati</taxon>
        <taxon>Bacteroidota</taxon>
        <taxon>Chitinophagia</taxon>
        <taxon>Chitinophagales</taxon>
        <taxon>Chitinophagaceae</taxon>
        <taxon>Deminuibacter</taxon>
    </lineage>
</organism>
<dbReference type="AlphaFoldDB" id="A0A3E1NH79"/>
<dbReference type="InterPro" id="IPR001789">
    <property type="entry name" value="Sig_transdc_resp-reg_receiver"/>
</dbReference>
<protein>
    <submittedName>
        <fullName evidence="3">DNA-binding response regulator</fullName>
    </submittedName>
</protein>
<accession>A0A3E1NH79</accession>
<dbReference type="EMBL" id="QTJU01000006">
    <property type="protein sequence ID" value="RFM27148.1"/>
    <property type="molecule type" value="Genomic_DNA"/>
</dbReference>
<dbReference type="GO" id="GO:0003677">
    <property type="term" value="F:DNA binding"/>
    <property type="evidence" value="ECO:0007669"/>
    <property type="project" value="UniProtKB-KW"/>
</dbReference>
<dbReference type="PANTHER" id="PTHR37299">
    <property type="entry name" value="TRANSCRIPTIONAL REGULATOR-RELATED"/>
    <property type="match status" value="1"/>
</dbReference>
<feature type="domain" description="Response regulatory" evidence="1">
    <location>
        <begin position="1"/>
        <end position="111"/>
    </location>
</feature>
<evidence type="ECO:0000259" key="2">
    <source>
        <dbReference type="SMART" id="SM00850"/>
    </source>
</evidence>
<reference evidence="3 4" key="1">
    <citation type="submission" date="2018-08" db="EMBL/GenBank/DDBJ databases">
        <title>Chitinophagaceae sp. K23C18032701, a novel bacterium isolated from forest soil.</title>
        <authorList>
            <person name="Wang C."/>
        </authorList>
    </citation>
    <scope>NUCLEOTIDE SEQUENCE [LARGE SCALE GENOMIC DNA]</scope>
    <source>
        <strain evidence="3 4">K23C18032701</strain>
    </source>
</reference>
<feature type="domain" description="HTH LytTR-type" evidence="2">
    <location>
        <begin position="153"/>
        <end position="248"/>
    </location>
</feature>
<dbReference type="PANTHER" id="PTHR37299:SF1">
    <property type="entry name" value="STAGE 0 SPORULATION PROTEIN A HOMOLOG"/>
    <property type="match status" value="1"/>
</dbReference>
<name>A0A3E1NH79_9BACT</name>
<dbReference type="Gene3D" id="3.40.50.2300">
    <property type="match status" value="1"/>
</dbReference>
<dbReference type="InterPro" id="IPR011006">
    <property type="entry name" value="CheY-like_superfamily"/>
</dbReference>
<dbReference type="Proteomes" id="UP000261284">
    <property type="component" value="Unassembled WGS sequence"/>
</dbReference>
<evidence type="ECO:0000259" key="1">
    <source>
        <dbReference type="SMART" id="SM00448"/>
    </source>
</evidence>
<dbReference type="InterPro" id="IPR007492">
    <property type="entry name" value="LytTR_DNA-bd_dom"/>
</dbReference>
<dbReference type="Gene3D" id="2.40.50.1020">
    <property type="entry name" value="LytTr DNA-binding domain"/>
    <property type="match status" value="1"/>
</dbReference>
<dbReference type="GO" id="GO:0000156">
    <property type="term" value="F:phosphorelay response regulator activity"/>
    <property type="evidence" value="ECO:0007669"/>
    <property type="project" value="InterPro"/>
</dbReference>
<proteinExistence type="predicted"/>
<dbReference type="RefSeq" id="WP_116848452.1">
    <property type="nucleotide sequence ID" value="NZ_QTJU01000006.1"/>
</dbReference>
<dbReference type="Pfam" id="PF00072">
    <property type="entry name" value="Response_reg"/>
    <property type="match status" value="1"/>
</dbReference>
<keyword evidence="3" id="KW-0238">DNA-binding</keyword>
<keyword evidence="4" id="KW-1185">Reference proteome</keyword>
<dbReference type="SMART" id="SM00850">
    <property type="entry name" value="LytTR"/>
    <property type="match status" value="1"/>
</dbReference>
<dbReference type="InterPro" id="IPR046947">
    <property type="entry name" value="LytR-like"/>
</dbReference>